<reference evidence="2 3" key="1">
    <citation type="submission" date="2020-05" db="EMBL/GenBank/DDBJ databases">
        <title>Complete closed genome sequence of Defluviicoccus vanus.</title>
        <authorList>
            <person name="Bessarab I."/>
            <person name="Arumugam K."/>
            <person name="Maszenan A.M."/>
            <person name="Seviour R.J."/>
            <person name="Williams R.B."/>
        </authorList>
    </citation>
    <scope>NUCLEOTIDE SEQUENCE [LARGE SCALE GENOMIC DNA]</scope>
    <source>
        <strain evidence="2 3">Ben 114</strain>
    </source>
</reference>
<dbReference type="RefSeq" id="WP_190261164.1">
    <property type="nucleotide sequence ID" value="NZ_CP053923.1"/>
</dbReference>
<gene>
    <name evidence="2" type="ORF">HQ394_16875</name>
</gene>
<organism evidence="2 3">
    <name type="scientific">Defluviicoccus vanus</name>
    <dbReference type="NCBI Taxonomy" id="111831"/>
    <lineage>
        <taxon>Bacteria</taxon>
        <taxon>Pseudomonadati</taxon>
        <taxon>Pseudomonadota</taxon>
        <taxon>Alphaproteobacteria</taxon>
        <taxon>Rhodospirillales</taxon>
        <taxon>Rhodospirillaceae</taxon>
        <taxon>Defluviicoccus</taxon>
    </lineage>
</organism>
<evidence type="ECO:0000313" key="2">
    <source>
        <dbReference type="EMBL" id="QNT70690.1"/>
    </source>
</evidence>
<dbReference type="Proteomes" id="UP000516369">
    <property type="component" value="Chromosome"/>
</dbReference>
<sequence length="117" mass="11970">MVKTTGVIAAFAVAAMVSGSAGAADGAAAAALTEASLVGNWVVNEGKCSDVSAEFLVFSKNGSVVSMREGQADAVGFWKLEGGKIYLDVLAPPARLDEKLKDVNGVYSSESPSRPTM</sequence>
<feature type="signal peptide" evidence="1">
    <location>
        <begin position="1"/>
        <end position="23"/>
    </location>
</feature>
<dbReference type="EMBL" id="CP053923">
    <property type="protein sequence ID" value="QNT70690.1"/>
    <property type="molecule type" value="Genomic_DNA"/>
</dbReference>
<name>A0A7H1N4Q4_9PROT</name>
<dbReference type="AlphaFoldDB" id="A0A7H1N4Q4"/>
<proteinExistence type="predicted"/>
<protein>
    <recommendedName>
        <fullName evidence="4">AprI/Inh family metalloprotease inhibitor</fullName>
    </recommendedName>
</protein>
<evidence type="ECO:0008006" key="4">
    <source>
        <dbReference type="Google" id="ProtNLM"/>
    </source>
</evidence>
<feature type="chain" id="PRO_5028917417" description="AprI/Inh family metalloprotease inhibitor" evidence="1">
    <location>
        <begin position="24"/>
        <end position="117"/>
    </location>
</feature>
<evidence type="ECO:0000313" key="3">
    <source>
        <dbReference type="Proteomes" id="UP000516369"/>
    </source>
</evidence>
<evidence type="ECO:0000256" key="1">
    <source>
        <dbReference type="SAM" id="SignalP"/>
    </source>
</evidence>
<accession>A0A7H1N4Q4</accession>
<keyword evidence="1" id="KW-0732">Signal</keyword>
<dbReference type="KEGG" id="dvn:HQ394_16875"/>
<keyword evidence="3" id="KW-1185">Reference proteome</keyword>